<dbReference type="eggNOG" id="COG2932">
    <property type="taxonomic scope" value="Bacteria"/>
</dbReference>
<dbReference type="InterPro" id="IPR039418">
    <property type="entry name" value="LexA-like"/>
</dbReference>
<dbReference type="GO" id="GO:0003677">
    <property type="term" value="F:DNA binding"/>
    <property type="evidence" value="ECO:0007669"/>
    <property type="project" value="UniProtKB-KW"/>
</dbReference>
<keyword evidence="1" id="KW-0805">Transcription regulation</keyword>
<dbReference type="RefSeq" id="WP_012073131.1">
    <property type="nucleotide sequence ID" value="NC_009655.1"/>
</dbReference>
<dbReference type="CDD" id="cd00093">
    <property type="entry name" value="HTH_XRE"/>
    <property type="match status" value="1"/>
</dbReference>
<dbReference type="SMART" id="SM00530">
    <property type="entry name" value="HTH_XRE"/>
    <property type="match status" value="1"/>
</dbReference>
<dbReference type="Proteomes" id="UP000001114">
    <property type="component" value="Chromosome"/>
</dbReference>
<dbReference type="PANTHER" id="PTHR40661:SF3">
    <property type="entry name" value="FELS-1 PROPHAGE TRANSCRIPTIONAL REGULATOR"/>
    <property type="match status" value="1"/>
</dbReference>
<proteinExistence type="predicted"/>
<evidence type="ECO:0000313" key="5">
    <source>
        <dbReference type="EMBL" id="ABR74754.1"/>
    </source>
</evidence>
<dbReference type="EMBL" id="CP000746">
    <property type="protein sequence ID" value="ABR74754.1"/>
    <property type="molecule type" value="Genomic_DNA"/>
</dbReference>
<gene>
    <name evidence="5" type="ordered locus">Asuc_1395</name>
</gene>
<dbReference type="CDD" id="cd06529">
    <property type="entry name" value="S24_LexA-like"/>
    <property type="match status" value="1"/>
</dbReference>
<feature type="domain" description="HTH cro/C1-type" evidence="4">
    <location>
        <begin position="22"/>
        <end position="64"/>
    </location>
</feature>
<dbReference type="AlphaFoldDB" id="A6VP57"/>
<keyword evidence="2" id="KW-0238">DNA-binding</keyword>
<dbReference type="SUPFAM" id="SSF51306">
    <property type="entry name" value="LexA/Signal peptidase"/>
    <property type="match status" value="1"/>
</dbReference>
<dbReference type="STRING" id="339671.Asuc_1395"/>
<dbReference type="SUPFAM" id="SSF47413">
    <property type="entry name" value="lambda repressor-like DNA-binding domains"/>
    <property type="match status" value="1"/>
</dbReference>
<dbReference type="KEGG" id="asu:Asuc_1395"/>
<keyword evidence="6" id="KW-1185">Reference proteome</keyword>
<evidence type="ECO:0000259" key="4">
    <source>
        <dbReference type="PROSITE" id="PS50943"/>
    </source>
</evidence>
<dbReference type="InterPro" id="IPR015927">
    <property type="entry name" value="Peptidase_S24_S26A/B/C"/>
</dbReference>
<dbReference type="InterPro" id="IPR010982">
    <property type="entry name" value="Lambda_DNA-bd_dom_sf"/>
</dbReference>
<dbReference type="PANTHER" id="PTHR40661">
    <property type="match status" value="1"/>
</dbReference>
<dbReference type="InterPro" id="IPR036286">
    <property type="entry name" value="LexA/Signal_pep-like_sf"/>
</dbReference>
<evidence type="ECO:0000256" key="2">
    <source>
        <dbReference type="ARBA" id="ARBA00023125"/>
    </source>
</evidence>
<dbReference type="Gene3D" id="2.10.109.10">
    <property type="entry name" value="Umud Fragment, subunit A"/>
    <property type="match status" value="1"/>
</dbReference>
<accession>A6VP57</accession>
<evidence type="ECO:0000256" key="3">
    <source>
        <dbReference type="ARBA" id="ARBA00023163"/>
    </source>
</evidence>
<evidence type="ECO:0000256" key="1">
    <source>
        <dbReference type="ARBA" id="ARBA00023015"/>
    </source>
</evidence>
<dbReference type="HOGENOM" id="CLU_066192_1_2_6"/>
<sequence>MANEDNFPERIELVINKLNGPSEFSRQTGVTLSTITRWRKGEADPSRTNLIKIAEAANVNLEWLATGKGSADNTATLDERTDGVGEITAYNSRSVARYEEFVNQFEFIPMHNDIVVSAGAGGYNEEEYDPNNVLAFRKDWLQSKGVKAKNCEVYFATGDSMYPTIQDKDLLLIDHSRNILQDGKVFVINNGGRLLVKRVQLQFGSVKLISDNASLYEPVIVPEAELDALIVLGEVMHIGHDLA</sequence>
<dbReference type="Gene3D" id="1.10.260.40">
    <property type="entry name" value="lambda repressor-like DNA-binding domains"/>
    <property type="match status" value="1"/>
</dbReference>
<dbReference type="PROSITE" id="PS50943">
    <property type="entry name" value="HTH_CROC1"/>
    <property type="match status" value="1"/>
</dbReference>
<dbReference type="OrthoDB" id="5959816at2"/>
<protein>
    <submittedName>
        <fullName evidence="5">Putative phage repressor</fullName>
    </submittedName>
</protein>
<evidence type="ECO:0000313" key="6">
    <source>
        <dbReference type="Proteomes" id="UP000001114"/>
    </source>
</evidence>
<keyword evidence="3" id="KW-0804">Transcription</keyword>
<organism evidence="5 6">
    <name type="scientific">Actinobacillus succinogenes (strain ATCC 55618 / DSM 22257 / CCUG 43843 / 130Z)</name>
    <dbReference type="NCBI Taxonomy" id="339671"/>
    <lineage>
        <taxon>Bacteria</taxon>
        <taxon>Pseudomonadati</taxon>
        <taxon>Pseudomonadota</taxon>
        <taxon>Gammaproteobacteria</taxon>
        <taxon>Pasteurellales</taxon>
        <taxon>Pasteurellaceae</taxon>
        <taxon>Actinobacillus</taxon>
    </lineage>
</organism>
<dbReference type="InterPro" id="IPR001387">
    <property type="entry name" value="Cro/C1-type_HTH"/>
</dbReference>
<dbReference type="Pfam" id="PF01381">
    <property type="entry name" value="HTH_3"/>
    <property type="match status" value="1"/>
</dbReference>
<reference evidence="6" key="1">
    <citation type="journal article" date="2010" name="BMC Genomics">
        <title>A genomic perspective on the potential of Actinobacillus succinogenes for industrial succinate production.</title>
        <authorList>
            <person name="McKinlay J.B."/>
            <person name="Laivenieks M."/>
            <person name="Schindler B.D."/>
            <person name="McKinlay A.A."/>
            <person name="Siddaramappa S."/>
            <person name="Challacombe J.F."/>
            <person name="Lowry S.R."/>
            <person name="Clum A."/>
            <person name="Lapidus A.L."/>
            <person name="Burkhart K.B."/>
            <person name="Harkins V."/>
            <person name="Vieille C."/>
        </authorList>
    </citation>
    <scope>NUCLEOTIDE SEQUENCE [LARGE SCALE GENOMIC DNA]</scope>
    <source>
        <strain evidence="6">ATCC 55618 / DSM 22257 / CCUG 43843 / 130Z</strain>
    </source>
</reference>
<dbReference type="Pfam" id="PF00717">
    <property type="entry name" value="Peptidase_S24"/>
    <property type="match status" value="1"/>
</dbReference>
<name>A6VP57_ACTSZ</name>